<organism evidence="1 2">
    <name type="scientific">Rhododendron molle</name>
    <name type="common">Chinese azalea</name>
    <name type="synonym">Azalea mollis</name>
    <dbReference type="NCBI Taxonomy" id="49168"/>
    <lineage>
        <taxon>Eukaryota</taxon>
        <taxon>Viridiplantae</taxon>
        <taxon>Streptophyta</taxon>
        <taxon>Embryophyta</taxon>
        <taxon>Tracheophyta</taxon>
        <taxon>Spermatophyta</taxon>
        <taxon>Magnoliopsida</taxon>
        <taxon>eudicotyledons</taxon>
        <taxon>Gunneridae</taxon>
        <taxon>Pentapetalae</taxon>
        <taxon>asterids</taxon>
        <taxon>Ericales</taxon>
        <taxon>Ericaceae</taxon>
        <taxon>Ericoideae</taxon>
        <taxon>Rhodoreae</taxon>
        <taxon>Rhododendron</taxon>
    </lineage>
</organism>
<comment type="caution">
    <text evidence="1">The sequence shown here is derived from an EMBL/GenBank/DDBJ whole genome shotgun (WGS) entry which is preliminary data.</text>
</comment>
<accession>A0ACC0LNY3</accession>
<name>A0ACC0LNY3_RHOML</name>
<keyword evidence="2" id="KW-1185">Reference proteome</keyword>
<reference evidence="1" key="1">
    <citation type="submission" date="2022-02" db="EMBL/GenBank/DDBJ databases">
        <title>Plant Genome Project.</title>
        <authorList>
            <person name="Zhang R.-G."/>
        </authorList>
    </citation>
    <scope>NUCLEOTIDE SEQUENCE</scope>
    <source>
        <strain evidence="1">AT1</strain>
    </source>
</reference>
<evidence type="ECO:0000313" key="2">
    <source>
        <dbReference type="Proteomes" id="UP001062846"/>
    </source>
</evidence>
<proteinExistence type="predicted"/>
<gene>
    <name evidence="1" type="ORF">RHMOL_Rhmol11G0063400</name>
</gene>
<dbReference type="EMBL" id="CM046398">
    <property type="protein sequence ID" value="KAI8530493.1"/>
    <property type="molecule type" value="Genomic_DNA"/>
</dbReference>
<sequence length="326" mass="36050">MRFPASSVSILARAVPIGWVAVEPAVLCLDCVIILYALPTMLMDNCPQTYAAKCDSNPDVKTHARSDWPSAEKYVVEPYFEIHDSYVDSSFRNLIENKVPLGFCGVLQEELNLILRLSVLQRYLTGEGSHRRLSSSIKLSGQLESKAELPRHMCKAIIIEKLPSGIFADPFELQHLLQRGVFTDAAVFGDTNLELPSVVSNRSVVEVHIDVDLNIVSGHSNGLEINVEVPIHARYPPLGERGFATVEFSRADLFLRCNVDEKSHDDSCLFMVTGSSDESQSDVWEIPCGITEHSGVVSIVSFVSAVVAAFLIVLTSIYYPHNQKSQ</sequence>
<protein>
    <submittedName>
        <fullName evidence="1">Uncharacterized protein</fullName>
    </submittedName>
</protein>
<evidence type="ECO:0000313" key="1">
    <source>
        <dbReference type="EMBL" id="KAI8530493.1"/>
    </source>
</evidence>
<dbReference type="Proteomes" id="UP001062846">
    <property type="component" value="Chromosome 11"/>
</dbReference>